<dbReference type="SUPFAM" id="SSF57701">
    <property type="entry name" value="Zn2/Cys6 DNA-binding domain"/>
    <property type="match status" value="1"/>
</dbReference>
<dbReference type="PROSITE" id="PS50048">
    <property type="entry name" value="ZN2_CY6_FUNGAL_2"/>
    <property type="match status" value="1"/>
</dbReference>
<dbReference type="CDD" id="cd12148">
    <property type="entry name" value="fungal_TF_MHR"/>
    <property type="match status" value="1"/>
</dbReference>
<dbReference type="InterPro" id="IPR052073">
    <property type="entry name" value="Amide_Lactam_Regulators"/>
</dbReference>
<proteinExistence type="predicted"/>
<evidence type="ECO:0000256" key="4">
    <source>
        <dbReference type="ARBA" id="ARBA00023125"/>
    </source>
</evidence>
<dbReference type="InterPro" id="IPR001138">
    <property type="entry name" value="Zn2Cys6_DnaBD"/>
</dbReference>
<evidence type="ECO:0000259" key="8">
    <source>
        <dbReference type="PROSITE" id="PS50048"/>
    </source>
</evidence>
<dbReference type="PANTHER" id="PTHR47171:SF1">
    <property type="entry name" value="ZN(II)2CYS6 TRANSCRIPTION FACTOR (EUROFUNG)"/>
    <property type="match status" value="1"/>
</dbReference>
<feature type="compositionally biased region" description="Polar residues" evidence="7">
    <location>
        <begin position="674"/>
        <end position="695"/>
    </location>
</feature>
<dbReference type="AlphaFoldDB" id="A0A0C3DMW7"/>
<gene>
    <name evidence="9" type="ORF">OIDMADRAFT_158104</name>
</gene>
<name>A0A0C3DMW7_OIDMZ</name>
<dbReference type="EMBL" id="KN832873">
    <property type="protein sequence ID" value="KIN03373.1"/>
    <property type="molecule type" value="Genomic_DNA"/>
</dbReference>
<dbReference type="PANTHER" id="PTHR47171">
    <property type="entry name" value="FARA-RELATED"/>
    <property type="match status" value="1"/>
</dbReference>
<evidence type="ECO:0000256" key="2">
    <source>
        <dbReference type="ARBA" id="ARBA00022833"/>
    </source>
</evidence>
<reference evidence="9 10" key="1">
    <citation type="submission" date="2014-04" db="EMBL/GenBank/DDBJ databases">
        <authorList>
            <consortium name="DOE Joint Genome Institute"/>
            <person name="Kuo A."/>
            <person name="Martino E."/>
            <person name="Perotto S."/>
            <person name="Kohler A."/>
            <person name="Nagy L.G."/>
            <person name="Floudas D."/>
            <person name="Copeland A."/>
            <person name="Barry K.W."/>
            <person name="Cichocki N."/>
            <person name="Veneault-Fourrey C."/>
            <person name="LaButti K."/>
            <person name="Lindquist E.A."/>
            <person name="Lipzen A."/>
            <person name="Lundell T."/>
            <person name="Morin E."/>
            <person name="Murat C."/>
            <person name="Sun H."/>
            <person name="Tunlid A."/>
            <person name="Henrissat B."/>
            <person name="Grigoriev I.V."/>
            <person name="Hibbett D.S."/>
            <person name="Martin F."/>
            <person name="Nordberg H.P."/>
            <person name="Cantor M.N."/>
            <person name="Hua S.X."/>
        </authorList>
    </citation>
    <scope>NUCLEOTIDE SEQUENCE [LARGE SCALE GENOMIC DNA]</scope>
    <source>
        <strain evidence="9 10">Zn</strain>
    </source>
</reference>
<dbReference type="HOGENOM" id="CLU_006329_5_0_1"/>
<dbReference type="InterPro" id="IPR036864">
    <property type="entry name" value="Zn2-C6_fun-type_DNA-bd_sf"/>
</dbReference>
<dbReference type="CDD" id="cd00067">
    <property type="entry name" value="GAL4"/>
    <property type="match status" value="1"/>
</dbReference>
<dbReference type="SMART" id="SM00906">
    <property type="entry name" value="Fungal_trans"/>
    <property type="match status" value="1"/>
</dbReference>
<protein>
    <recommendedName>
        <fullName evidence="8">Zn(2)-C6 fungal-type domain-containing protein</fullName>
    </recommendedName>
</protein>
<dbReference type="GO" id="GO:0008270">
    <property type="term" value="F:zinc ion binding"/>
    <property type="evidence" value="ECO:0007669"/>
    <property type="project" value="InterPro"/>
</dbReference>
<keyword evidence="5" id="KW-0804">Transcription</keyword>
<dbReference type="GO" id="GO:0003677">
    <property type="term" value="F:DNA binding"/>
    <property type="evidence" value="ECO:0007669"/>
    <property type="project" value="UniProtKB-KW"/>
</dbReference>
<keyword evidence="10" id="KW-1185">Reference proteome</keyword>
<evidence type="ECO:0000256" key="3">
    <source>
        <dbReference type="ARBA" id="ARBA00023015"/>
    </source>
</evidence>
<organism evidence="9 10">
    <name type="scientific">Oidiodendron maius (strain Zn)</name>
    <dbReference type="NCBI Taxonomy" id="913774"/>
    <lineage>
        <taxon>Eukaryota</taxon>
        <taxon>Fungi</taxon>
        <taxon>Dikarya</taxon>
        <taxon>Ascomycota</taxon>
        <taxon>Pezizomycotina</taxon>
        <taxon>Leotiomycetes</taxon>
        <taxon>Leotiomycetes incertae sedis</taxon>
        <taxon>Myxotrichaceae</taxon>
        <taxon>Oidiodendron</taxon>
    </lineage>
</organism>
<feature type="region of interest" description="Disordered" evidence="7">
    <location>
        <begin position="118"/>
        <end position="176"/>
    </location>
</feature>
<dbReference type="GO" id="GO:0006351">
    <property type="term" value="P:DNA-templated transcription"/>
    <property type="evidence" value="ECO:0007669"/>
    <property type="project" value="InterPro"/>
</dbReference>
<dbReference type="InterPro" id="IPR007219">
    <property type="entry name" value="XnlR_reg_dom"/>
</dbReference>
<sequence>MTARKWERGPAYITSSPEHFDLRGLWRQHEPLNAASQCKQYRRLSSVGDKFGHLRLHDRLMTAFLNIRPEMPRTGLRAKHACRECNLRRVRCNVMDMQPCWNCQSSKSACEVLPSRRGRYPRKARKQSSVASAHAPAENARINDPDTSSVVHNPLTTESSAGPASTPTHVSPSAQQGTPKEKFFFFGESNLLTCVTRTVARHGTVGTDTLEARKNQLCYSISDETQPLDGQGGTPAGQSHRSYKFRYLEGEGAFKLPEAHNYLPALQAYFQWFHPCFPILDKVETAQQFSAETLSPLLLQAVLFIGTTYCDEDAILRLGFQDRREAKHQLYNRAKILFEADWETDKVITLQTVFLLSFWRAGISDIKDVRYWLGIAVTLAQSSGFHRSSRFTAMETKAARLRRRIWWSIYVRDRQSSASLGLPMRIKDEDCDAESLSLSDFEFDTEESLPCPFARTQPEHAAYSIKMVEIARLLGKVINRQFSLGEKHSDLDGNEEVIAALHQWAQDVPAETNRSELGYKARNIWTDLLNLAYNHLLILIYRNSFLRYTHDNNSGDGRIALQAACQITRIVEDMLSQNMIQFGQMHSITSIFASLCIHTIDIRRSTGVAKKLAEHRAQICLLGLKEIQKYWKINNTVLELFLQYIDQPIAQILCSNETERVQESGLSAARPNVETASKNTGMTHPSGSTHTSPQDNHMPLEPSNLSVNQEQVFNVPLLSWGMEDMGDDFEYYLNPDNYVNDEQGVQDFDILERYL</sequence>
<dbReference type="SMART" id="SM00066">
    <property type="entry name" value="GAL4"/>
    <property type="match status" value="1"/>
</dbReference>
<dbReference type="Pfam" id="PF04082">
    <property type="entry name" value="Fungal_trans"/>
    <property type="match status" value="1"/>
</dbReference>
<dbReference type="Gene3D" id="4.10.240.10">
    <property type="entry name" value="Zn(2)-C6 fungal-type DNA-binding domain"/>
    <property type="match status" value="1"/>
</dbReference>
<evidence type="ECO:0000313" key="9">
    <source>
        <dbReference type="EMBL" id="KIN03373.1"/>
    </source>
</evidence>
<dbReference type="OrthoDB" id="5121955at2759"/>
<evidence type="ECO:0000256" key="5">
    <source>
        <dbReference type="ARBA" id="ARBA00023163"/>
    </source>
</evidence>
<keyword evidence="6" id="KW-0539">Nucleus</keyword>
<reference evidence="10" key="2">
    <citation type="submission" date="2015-01" db="EMBL/GenBank/DDBJ databases">
        <title>Evolutionary Origins and Diversification of the Mycorrhizal Mutualists.</title>
        <authorList>
            <consortium name="DOE Joint Genome Institute"/>
            <consortium name="Mycorrhizal Genomics Consortium"/>
            <person name="Kohler A."/>
            <person name="Kuo A."/>
            <person name="Nagy L.G."/>
            <person name="Floudas D."/>
            <person name="Copeland A."/>
            <person name="Barry K.W."/>
            <person name="Cichocki N."/>
            <person name="Veneault-Fourrey C."/>
            <person name="LaButti K."/>
            <person name="Lindquist E.A."/>
            <person name="Lipzen A."/>
            <person name="Lundell T."/>
            <person name="Morin E."/>
            <person name="Murat C."/>
            <person name="Riley R."/>
            <person name="Ohm R."/>
            <person name="Sun H."/>
            <person name="Tunlid A."/>
            <person name="Henrissat B."/>
            <person name="Grigoriev I.V."/>
            <person name="Hibbett D.S."/>
            <person name="Martin F."/>
        </authorList>
    </citation>
    <scope>NUCLEOTIDE SEQUENCE [LARGE SCALE GENOMIC DNA]</scope>
    <source>
        <strain evidence="10">Zn</strain>
    </source>
</reference>
<dbReference type="GO" id="GO:0000981">
    <property type="term" value="F:DNA-binding transcription factor activity, RNA polymerase II-specific"/>
    <property type="evidence" value="ECO:0007669"/>
    <property type="project" value="InterPro"/>
</dbReference>
<evidence type="ECO:0000313" key="10">
    <source>
        <dbReference type="Proteomes" id="UP000054321"/>
    </source>
</evidence>
<dbReference type="STRING" id="913774.A0A0C3DMW7"/>
<feature type="domain" description="Zn(2)-C6 fungal-type" evidence="8">
    <location>
        <begin position="81"/>
        <end position="112"/>
    </location>
</feature>
<keyword evidence="4" id="KW-0238">DNA-binding</keyword>
<keyword evidence="1" id="KW-0479">Metal-binding</keyword>
<dbReference type="Pfam" id="PF00172">
    <property type="entry name" value="Zn_clus"/>
    <property type="match status" value="1"/>
</dbReference>
<feature type="compositionally biased region" description="Polar residues" evidence="7">
    <location>
        <begin position="145"/>
        <end position="176"/>
    </location>
</feature>
<keyword evidence="3" id="KW-0805">Transcription regulation</keyword>
<feature type="region of interest" description="Disordered" evidence="7">
    <location>
        <begin position="664"/>
        <end position="705"/>
    </location>
</feature>
<dbReference type="InParanoid" id="A0A0C3DMW7"/>
<dbReference type="Proteomes" id="UP000054321">
    <property type="component" value="Unassembled WGS sequence"/>
</dbReference>
<accession>A0A0C3DMW7</accession>
<evidence type="ECO:0000256" key="7">
    <source>
        <dbReference type="SAM" id="MobiDB-lite"/>
    </source>
</evidence>
<evidence type="ECO:0000256" key="1">
    <source>
        <dbReference type="ARBA" id="ARBA00022723"/>
    </source>
</evidence>
<keyword evidence="2" id="KW-0862">Zinc</keyword>
<evidence type="ECO:0000256" key="6">
    <source>
        <dbReference type="ARBA" id="ARBA00023242"/>
    </source>
</evidence>